<protein>
    <submittedName>
        <fullName evidence="2">Anaphase-promoting complex subunit 2 isoform X2</fullName>
    </submittedName>
</protein>
<name>A0A2P2KS32_RHIMU</name>
<evidence type="ECO:0000256" key="1">
    <source>
        <dbReference type="SAM" id="Phobius"/>
    </source>
</evidence>
<reference evidence="2" key="1">
    <citation type="submission" date="2018-02" db="EMBL/GenBank/DDBJ databases">
        <title>Rhizophora mucronata_Transcriptome.</title>
        <authorList>
            <person name="Meera S.P."/>
            <person name="Sreeshan A."/>
            <person name="Augustine A."/>
        </authorList>
    </citation>
    <scope>NUCLEOTIDE SEQUENCE</scope>
    <source>
        <tissue evidence="2">Leaf</tissue>
    </source>
</reference>
<feature type="transmembrane region" description="Helical" evidence="1">
    <location>
        <begin position="16"/>
        <end position="40"/>
    </location>
</feature>
<accession>A0A2P2KS32</accession>
<organism evidence="2">
    <name type="scientific">Rhizophora mucronata</name>
    <name type="common">Asiatic mangrove</name>
    <dbReference type="NCBI Taxonomy" id="61149"/>
    <lineage>
        <taxon>Eukaryota</taxon>
        <taxon>Viridiplantae</taxon>
        <taxon>Streptophyta</taxon>
        <taxon>Embryophyta</taxon>
        <taxon>Tracheophyta</taxon>
        <taxon>Spermatophyta</taxon>
        <taxon>Magnoliopsida</taxon>
        <taxon>eudicotyledons</taxon>
        <taxon>Gunneridae</taxon>
        <taxon>Pentapetalae</taxon>
        <taxon>rosids</taxon>
        <taxon>fabids</taxon>
        <taxon>Malpighiales</taxon>
        <taxon>Rhizophoraceae</taxon>
        <taxon>Rhizophora</taxon>
    </lineage>
</organism>
<proteinExistence type="predicted"/>
<keyword evidence="1" id="KW-1133">Transmembrane helix</keyword>
<keyword evidence="1" id="KW-0812">Transmembrane</keyword>
<dbReference type="AlphaFoldDB" id="A0A2P2KS32"/>
<evidence type="ECO:0000313" key="2">
    <source>
        <dbReference type="EMBL" id="MBX08477.1"/>
    </source>
</evidence>
<keyword evidence="1" id="KW-0472">Membrane</keyword>
<sequence length="53" mass="6194">MAAASFLQVQLKYKNYAIFMHLTISIGILFQFQELPCLLLKLHDNCSMYRSHC</sequence>
<dbReference type="EMBL" id="GGEC01027993">
    <property type="protein sequence ID" value="MBX08477.1"/>
    <property type="molecule type" value="Transcribed_RNA"/>
</dbReference>